<keyword evidence="2 6" id="KW-0732">Signal</keyword>
<keyword evidence="5" id="KW-0325">Glycoprotein</keyword>
<dbReference type="OrthoDB" id="6020543at2759"/>
<name>A0A8K0GF23_IGNLU</name>
<keyword evidence="1" id="KW-0147">Chitin-binding</keyword>
<accession>A0A8K0GF23</accession>
<keyword evidence="3" id="KW-0677">Repeat</keyword>
<keyword evidence="4" id="KW-1015">Disulfide bond</keyword>
<feature type="signal peptide" evidence="6">
    <location>
        <begin position="1"/>
        <end position="19"/>
    </location>
</feature>
<dbReference type="InterPro" id="IPR036508">
    <property type="entry name" value="Chitin-bd_dom_sf"/>
</dbReference>
<feature type="chain" id="PRO_5035469529" description="Chitin-binding type-2 domain-containing protein" evidence="6">
    <location>
        <begin position="20"/>
        <end position="348"/>
    </location>
</feature>
<organism evidence="8 9">
    <name type="scientific">Ignelater luminosus</name>
    <name type="common">Cucubano</name>
    <name type="synonym">Pyrophorus luminosus</name>
    <dbReference type="NCBI Taxonomy" id="2038154"/>
    <lineage>
        <taxon>Eukaryota</taxon>
        <taxon>Metazoa</taxon>
        <taxon>Ecdysozoa</taxon>
        <taxon>Arthropoda</taxon>
        <taxon>Hexapoda</taxon>
        <taxon>Insecta</taxon>
        <taxon>Pterygota</taxon>
        <taxon>Neoptera</taxon>
        <taxon>Endopterygota</taxon>
        <taxon>Coleoptera</taxon>
        <taxon>Polyphaga</taxon>
        <taxon>Elateriformia</taxon>
        <taxon>Elateroidea</taxon>
        <taxon>Elateridae</taxon>
        <taxon>Agrypninae</taxon>
        <taxon>Pyrophorini</taxon>
        <taxon>Ignelater</taxon>
    </lineage>
</organism>
<dbReference type="PANTHER" id="PTHR23301">
    <property type="entry name" value="CHITIN BINDING PERITROPHIN-A"/>
    <property type="match status" value="1"/>
</dbReference>
<proteinExistence type="predicted"/>
<protein>
    <recommendedName>
        <fullName evidence="7">Chitin-binding type-2 domain-containing protein</fullName>
    </recommendedName>
</protein>
<comment type="caution">
    <text evidence="8">The sequence shown here is derived from an EMBL/GenBank/DDBJ whole genome shotgun (WGS) entry which is preliminary data.</text>
</comment>
<evidence type="ECO:0000256" key="4">
    <source>
        <dbReference type="ARBA" id="ARBA00023157"/>
    </source>
</evidence>
<dbReference type="AlphaFoldDB" id="A0A8K0GF23"/>
<keyword evidence="9" id="KW-1185">Reference proteome</keyword>
<evidence type="ECO:0000259" key="7">
    <source>
        <dbReference type="PROSITE" id="PS50940"/>
    </source>
</evidence>
<evidence type="ECO:0000256" key="3">
    <source>
        <dbReference type="ARBA" id="ARBA00022737"/>
    </source>
</evidence>
<evidence type="ECO:0000256" key="5">
    <source>
        <dbReference type="ARBA" id="ARBA00023180"/>
    </source>
</evidence>
<dbReference type="Proteomes" id="UP000801492">
    <property type="component" value="Unassembled WGS sequence"/>
</dbReference>
<dbReference type="SMART" id="SM00494">
    <property type="entry name" value="ChtBD2"/>
    <property type="match status" value="3"/>
</dbReference>
<dbReference type="PROSITE" id="PS50940">
    <property type="entry name" value="CHIT_BIND_II"/>
    <property type="match status" value="2"/>
</dbReference>
<reference evidence="8" key="1">
    <citation type="submission" date="2019-08" db="EMBL/GenBank/DDBJ databases">
        <title>The genome of the North American firefly Photinus pyralis.</title>
        <authorList>
            <consortium name="Photinus pyralis genome working group"/>
            <person name="Fallon T.R."/>
            <person name="Sander Lower S.E."/>
            <person name="Weng J.-K."/>
        </authorList>
    </citation>
    <scope>NUCLEOTIDE SEQUENCE</scope>
    <source>
        <strain evidence="8">TRF0915ILg1</strain>
        <tissue evidence="8">Whole body</tissue>
    </source>
</reference>
<feature type="domain" description="Chitin-binding type-2" evidence="7">
    <location>
        <begin position="83"/>
        <end position="139"/>
    </location>
</feature>
<sequence length="348" mass="38727">MIPIVTLFILLAISKCTNADFYHPQCTSFGLSCLDCYTQKFCFGSSIWYNSSCQQGATDKNIYCHPNTDLCTSVPPTACALSGFRCPQPDGIFPDISGCSKYLKCKNNTSTLFSCPSDYIYSQKLGKCVFQLEKSDCVEITCVGITNGEYTYPNDPQLYYQCSTGMPKLLSCPENFVYDLTLKKCQTICKQVGLIANPKNCSEFISCEVSGSSLIPVRKNCRNGYGFNPVQNECQRDLDRLCFEISTFNNTFVSAPLIPSFIKGVIIVVVDLVTSFGINFPFLIFMGVPQEFLSTTLLTGTYIIINNFRLPSKLLSSLIRIILNFIPSEARNPIQLALSLIFGNSWLN</sequence>
<dbReference type="InterPro" id="IPR051940">
    <property type="entry name" value="Chitin_bind-dev_reg"/>
</dbReference>
<dbReference type="GO" id="GO:0008061">
    <property type="term" value="F:chitin binding"/>
    <property type="evidence" value="ECO:0007669"/>
    <property type="project" value="UniProtKB-KW"/>
</dbReference>
<evidence type="ECO:0000256" key="1">
    <source>
        <dbReference type="ARBA" id="ARBA00022669"/>
    </source>
</evidence>
<dbReference type="SUPFAM" id="SSF57625">
    <property type="entry name" value="Invertebrate chitin-binding proteins"/>
    <property type="match status" value="3"/>
</dbReference>
<evidence type="ECO:0000313" key="8">
    <source>
        <dbReference type="EMBL" id="KAF2896746.1"/>
    </source>
</evidence>
<evidence type="ECO:0000313" key="9">
    <source>
        <dbReference type="Proteomes" id="UP000801492"/>
    </source>
</evidence>
<gene>
    <name evidence="8" type="ORF">ILUMI_09429</name>
</gene>
<dbReference type="Gene3D" id="2.170.140.10">
    <property type="entry name" value="Chitin binding domain"/>
    <property type="match status" value="3"/>
</dbReference>
<dbReference type="Pfam" id="PF01607">
    <property type="entry name" value="CBM_14"/>
    <property type="match status" value="3"/>
</dbReference>
<evidence type="ECO:0000256" key="6">
    <source>
        <dbReference type="SAM" id="SignalP"/>
    </source>
</evidence>
<dbReference type="EMBL" id="VTPC01004777">
    <property type="protein sequence ID" value="KAF2896746.1"/>
    <property type="molecule type" value="Genomic_DNA"/>
</dbReference>
<dbReference type="PANTHER" id="PTHR23301:SF0">
    <property type="entry name" value="CHITIN-BINDING TYPE-2 DOMAIN-CONTAINING PROTEIN-RELATED"/>
    <property type="match status" value="1"/>
</dbReference>
<dbReference type="GO" id="GO:0005576">
    <property type="term" value="C:extracellular region"/>
    <property type="evidence" value="ECO:0007669"/>
    <property type="project" value="InterPro"/>
</dbReference>
<dbReference type="InterPro" id="IPR002557">
    <property type="entry name" value="Chitin-bd_dom"/>
</dbReference>
<feature type="domain" description="Chitin-binding type-2" evidence="7">
    <location>
        <begin position="186"/>
        <end position="244"/>
    </location>
</feature>
<evidence type="ECO:0000256" key="2">
    <source>
        <dbReference type="ARBA" id="ARBA00022729"/>
    </source>
</evidence>